<name>E1QM60_DESB2</name>
<protein>
    <submittedName>
        <fullName evidence="2">Uncharacterized protein</fullName>
    </submittedName>
</protein>
<dbReference type="EMBL" id="CP002085">
    <property type="protein sequence ID" value="ADK86645.1"/>
    <property type="molecule type" value="Genomic_DNA"/>
</dbReference>
<dbReference type="Proteomes" id="UP000009047">
    <property type="component" value="Chromosome"/>
</dbReference>
<accession>E1QM60</accession>
<sequence>MKPWQKDLLLTMAAMAILSAAIWILKGLGAP</sequence>
<proteinExistence type="predicted"/>
<gene>
    <name evidence="2" type="ordered locus">Deba_3292</name>
</gene>
<keyword evidence="1" id="KW-0472">Membrane</keyword>
<evidence type="ECO:0000313" key="3">
    <source>
        <dbReference type="Proteomes" id="UP000009047"/>
    </source>
</evidence>
<keyword evidence="1" id="KW-0812">Transmembrane</keyword>
<dbReference type="HOGENOM" id="CLU_3396160_0_0_7"/>
<reference evidence="2 3" key="1">
    <citation type="journal article" date="2010" name="Stand. Genomic Sci.">
        <title>Complete genome sequence of Desulfarculus baarsii type strain (2st14).</title>
        <authorList>
            <person name="Sun H."/>
            <person name="Spring S."/>
            <person name="Lapidus A."/>
            <person name="Davenport K."/>
            <person name="Del Rio T.G."/>
            <person name="Tice H."/>
            <person name="Nolan M."/>
            <person name="Copeland A."/>
            <person name="Cheng J.F."/>
            <person name="Lucas S."/>
            <person name="Tapia R."/>
            <person name="Goodwin L."/>
            <person name="Pitluck S."/>
            <person name="Ivanova N."/>
            <person name="Pagani I."/>
            <person name="Mavromatis K."/>
            <person name="Ovchinnikova G."/>
            <person name="Pati A."/>
            <person name="Chen A."/>
            <person name="Palaniappan K."/>
            <person name="Hauser L."/>
            <person name="Chang Y.J."/>
            <person name="Jeffries C.D."/>
            <person name="Detter J.C."/>
            <person name="Han C."/>
            <person name="Rohde M."/>
            <person name="Brambilla E."/>
            <person name="Goker M."/>
            <person name="Woyke T."/>
            <person name="Bristow J."/>
            <person name="Eisen J.A."/>
            <person name="Markowitz V."/>
            <person name="Hugenholtz P."/>
            <person name="Kyrpides N.C."/>
            <person name="Klenk H.P."/>
            <person name="Land M."/>
        </authorList>
    </citation>
    <scope>NUCLEOTIDE SEQUENCE [LARGE SCALE GENOMIC DNA]</scope>
    <source>
        <strain evidence="3">ATCC 33931 / DSM 2075 / LMG 7858 / VKM B-1802 / 2st14</strain>
    </source>
</reference>
<keyword evidence="3" id="KW-1185">Reference proteome</keyword>
<evidence type="ECO:0000256" key="1">
    <source>
        <dbReference type="SAM" id="Phobius"/>
    </source>
</evidence>
<keyword evidence="1" id="KW-1133">Transmembrane helix</keyword>
<organism evidence="2 3">
    <name type="scientific">Desulfarculus baarsii (strain ATCC 33931 / DSM 2075 / LMG 7858 / VKM B-1802 / 2st14)</name>
    <dbReference type="NCBI Taxonomy" id="644282"/>
    <lineage>
        <taxon>Bacteria</taxon>
        <taxon>Pseudomonadati</taxon>
        <taxon>Thermodesulfobacteriota</taxon>
        <taxon>Desulfarculia</taxon>
        <taxon>Desulfarculales</taxon>
        <taxon>Desulfarculaceae</taxon>
        <taxon>Desulfarculus</taxon>
    </lineage>
</organism>
<dbReference type="AlphaFoldDB" id="E1QM60"/>
<dbReference type="KEGG" id="dbr:Deba_3292"/>
<feature type="transmembrane region" description="Helical" evidence="1">
    <location>
        <begin position="7"/>
        <end position="25"/>
    </location>
</feature>
<evidence type="ECO:0000313" key="2">
    <source>
        <dbReference type="EMBL" id="ADK86645.1"/>
    </source>
</evidence>